<evidence type="ECO:0000313" key="1">
    <source>
        <dbReference type="EMBL" id="RQO98656.1"/>
    </source>
</evidence>
<evidence type="ECO:0000313" key="2">
    <source>
        <dbReference type="Proteomes" id="UP000006729"/>
    </source>
</evidence>
<proteinExistence type="predicted"/>
<reference evidence="1 2" key="1">
    <citation type="journal article" date="2006" name="Science">
        <title>The genome of black cottonwood, Populus trichocarpa (Torr. &amp; Gray).</title>
        <authorList>
            <person name="Tuskan G.A."/>
            <person name="Difazio S."/>
            <person name="Jansson S."/>
            <person name="Bohlmann J."/>
            <person name="Grigoriev I."/>
            <person name="Hellsten U."/>
            <person name="Putnam N."/>
            <person name="Ralph S."/>
            <person name="Rombauts S."/>
            <person name="Salamov A."/>
            <person name="Schein J."/>
            <person name="Sterck L."/>
            <person name="Aerts A."/>
            <person name="Bhalerao R.R."/>
            <person name="Bhalerao R.P."/>
            <person name="Blaudez D."/>
            <person name="Boerjan W."/>
            <person name="Brun A."/>
            <person name="Brunner A."/>
            <person name="Busov V."/>
            <person name="Campbell M."/>
            <person name="Carlson J."/>
            <person name="Chalot M."/>
            <person name="Chapman J."/>
            <person name="Chen G.L."/>
            <person name="Cooper D."/>
            <person name="Coutinho P.M."/>
            <person name="Couturier J."/>
            <person name="Covert S."/>
            <person name="Cronk Q."/>
            <person name="Cunningham R."/>
            <person name="Davis J."/>
            <person name="Degroeve S."/>
            <person name="Dejardin A."/>
            <person name="Depamphilis C."/>
            <person name="Detter J."/>
            <person name="Dirks B."/>
            <person name="Dubchak I."/>
            <person name="Duplessis S."/>
            <person name="Ehlting J."/>
            <person name="Ellis B."/>
            <person name="Gendler K."/>
            <person name="Goodstein D."/>
            <person name="Gribskov M."/>
            <person name="Grimwood J."/>
            <person name="Groover A."/>
            <person name="Gunter L."/>
            <person name="Hamberger B."/>
            <person name="Heinze B."/>
            <person name="Helariutta Y."/>
            <person name="Henrissat B."/>
            <person name="Holligan D."/>
            <person name="Holt R."/>
            <person name="Huang W."/>
            <person name="Islam-Faridi N."/>
            <person name="Jones S."/>
            <person name="Jones-Rhoades M."/>
            <person name="Jorgensen R."/>
            <person name="Joshi C."/>
            <person name="Kangasjarvi J."/>
            <person name="Karlsson J."/>
            <person name="Kelleher C."/>
            <person name="Kirkpatrick R."/>
            <person name="Kirst M."/>
            <person name="Kohler A."/>
            <person name="Kalluri U."/>
            <person name="Larimer F."/>
            <person name="Leebens-Mack J."/>
            <person name="Leple J.C."/>
            <person name="Locascio P."/>
            <person name="Lou Y."/>
            <person name="Lucas S."/>
            <person name="Martin F."/>
            <person name="Montanini B."/>
            <person name="Napoli C."/>
            <person name="Nelson D.R."/>
            <person name="Nelson C."/>
            <person name="Nieminen K."/>
            <person name="Nilsson O."/>
            <person name="Pereda V."/>
            <person name="Peter G."/>
            <person name="Philippe R."/>
            <person name="Pilate G."/>
            <person name="Poliakov A."/>
            <person name="Razumovskaya J."/>
            <person name="Richardson P."/>
            <person name="Rinaldi C."/>
            <person name="Ritland K."/>
            <person name="Rouze P."/>
            <person name="Ryaboy D."/>
            <person name="Schmutz J."/>
            <person name="Schrader J."/>
            <person name="Segerman B."/>
            <person name="Shin H."/>
            <person name="Siddiqui A."/>
            <person name="Sterky F."/>
            <person name="Terry A."/>
            <person name="Tsai C.J."/>
            <person name="Uberbacher E."/>
            <person name="Unneberg P."/>
            <person name="Vahala J."/>
            <person name="Wall K."/>
            <person name="Wessler S."/>
            <person name="Yang G."/>
            <person name="Yin T."/>
            <person name="Douglas C."/>
            <person name="Marra M."/>
            <person name="Sandberg G."/>
            <person name="Van de Peer Y."/>
            <person name="Rokhsar D."/>
        </authorList>
    </citation>
    <scope>NUCLEOTIDE SEQUENCE [LARGE SCALE GENOMIC DNA]</scope>
    <source>
        <strain evidence="2">cv. Nisqually</strain>
    </source>
</reference>
<dbReference type="EMBL" id="CM009301">
    <property type="protein sequence ID" value="RQO98656.1"/>
    <property type="molecule type" value="Genomic_DNA"/>
</dbReference>
<organism evidence="1 2">
    <name type="scientific">Populus trichocarpa</name>
    <name type="common">Western balsam poplar</name>
    <name type="synonym">Populus balsamifera subsp. trichocarpa</name>
    <dbReference type="NCBI Taxonomy" id="3694"/>
    <lineage>
        <taxon>Eukaryota</taxon>
        <taxon>Viridiplantae</taxon>
        <taxon>Streptophyta</taxon>
        <taxon>Embryophyta</taxon>
        <taxon>Tracheophyta</taxon>
        <taxon>Spermatophyta</taxon>
        <taxon>Magnoliopsida</taxon>
        <taxon>eudicotyledons</taxon>
        <taxon>Gunneridae</taxon>
        <taxon>Pentapetalae</taxon>
        <taxon>rosids</taxon>
        <taxon>fabids</taxon>
        <taxon>Malpighiales</taxon>
        <taxon>Salicaceae</taxon>
        <taxon>Saliceae</taxon>
        <taxon>Populus</taxon>
    </lineage>
</organism>
<keyword evidence="2" id="KW-1185">Reference proteome</keyword>
<name>A0A3N7FU83_POPTR</name>
<accession>A0A3N7FU83</accession>
<dbReference type="InParanoid" id="A0A3N7FU83"/>
<sequence length="39" mass="4659">MKIVLIQQFSLHTPDLIFFKKNSFTFLRVILVYLVADCR</sequence>
<protein>
    <submittedName>
        <fullName evidence="1">Uncharacterized protein</fullName>
    </submittedName>
</protein>
<dbReference type="AlphaFoldDB" id="A0A3N7FU83"/>
<gene>
    <name evidence="1" type="ORF">POPTR_012G123433</name>
</gene>
<dbReference type="Proteomes" id="UP000006729">
    <property type="component" value="Chromosome 12"/>
</dbReference>